<gene>
    <name evidence="15" type="ORF">GCM10023165_16870</name>
</gene>
<comment type="catalytic activity">
    <reaction evidence="1">
        <text>ATP + protein L-histidine = ADP + protein N-phospho-L-histidine.</text>
        <dbReference type="EC" id="2.7.13.3"/>
    </reaction>
</comment>
<dbReference type="CDD" id="cd18161">
    <property type="entry name" value="REC_hyHK_blue-like"/>
    <property type="match status" value="1"/>
</dbReference>
<dbReference type="Pfam" id="PF00989">
    <property type="entry name" value="PAS"/>
    <property type="match status" value="1"/>
</dbReference>
<evidence type="ECO:0000259" key="12">
    <source>
        <dbReference type="PROSITE" id="PS50110"/>
    </source>
</evidence>
<evidence type="ECO:0000256" key="6">
    <source>
        <dbReference type="ARBA" id="ARBA00022777"/>
    </source>
</evidence>
<accession>A0ABP8HEL3</accession>
<feature type="domain" description="PAS" evidence="13">
    <location>
        <begin position="146"/>
        <end position="203"/>
    </location>
</feature>
<evidence type="ECO:0000256" key="2">
    <source>
        <dbReference type="ARBA" id="ARBA00012438"/>
    </source>
</evidence>
<dbReference type="Gene3D" id="3.40.50.2300">
    <property type="match status" value="1"/>
</dbReference>
<dbReference type="CDD" id="cd00082">
    <property type="entry name" value="HisKA"/>
    <property type="match status" value="1"/>
</dbReference>
<keyword evidence="7" id="KW-0067">ATP-binding</keyword>
<keyword evidence="8" id="KW-0902">Two-component regulatory system</keyword>
<feature type="domain" description="Histidine kinase" evidence="11">
    <location>
        <begin position="293"/>
        <end position="516"/>
    </location>
</feature>
<dbReference type="SUPFAM" id="SSF47384">
    <property type="entry name" value="Homodimeric domain of signal transducing histidine kinase"/>
    <property type="match status" value="1"/>
</dbReference>
<dbReference type="NCBIfam" id="TIGR00229">
    <property type="entry name" value="sensory_box"/>
    <property type="match status" value="2"/>
</dbReference>
<evidence type="ECO:0000259" key="13">
    <source>
        <dbReference type="PROSITE" id="PS50112"/>
    </source>
</evidence>
<feature type="domain" description="PAC" evidence="14">
    <location>
        <begin position="221"/>
        <end position="273"/>
    </location>
</feature>
<dbReference type="InterPro" id="IPR005467">
    <property type="entry name" value="His_kinase_dom"/>
</dbReference>
<feature type="domain" description="PAS" evidence="13">
    <location>
        <begin position="34"/>
        <end position="91"/>
    </location>
</feature>
<dbReference type="SMART" id="SM00388">
    <property type="entry name" value="HisKA"/>
    <property type="match status" value="1"/>
</dbReference>
<dbReference type="InterPro" id="IPR000014">
    <property type="entry name" value="PAS"/>
</dbReference>
<dbReference type="SUPFAM" id="SSF55785">
    <property type="entry name" value="PYP-like sensor domain (PAS domain)"/>
    <property type="match status" value="2"/>
</dbReference>
<evidence type="ECO:0000256" key="7">
    <source>
        <dbReference type="ARBA" id="ARBA00022840"/>
    </source>
</evidence>
<dbReference type="SUPFAM" id="SSF52172">
    <property type="entry name" value="CheY-like"/>
    <property type="match status" value="1"/>
</dbReference>
<dbReference type="SUPFAM" id="SSF55874">
    <property type="entry name" value="ATPase domain of HSP90 chaperone/DNA topoisomerase II/histidine kinase"/>
    <property type="match status" value="1"/>
</dbReference>
<evidence type="ECO:0000256" key="1">
    <source>
        <dbReference type="ARBA" id="ARBA00000085"/>
    </source>
</evidence>
<dbReference type="SMART" id="SM00448">
    <property type="entry name" value="REC"/>
    <property type="match status" value="1"/>
</dbReference>
<dbReference type="Gene3D" id="1.10.287.130">
    <property type="match status" value="1"/>
</dbReference>
<dbReference type="InterPro" id="IPR036097">
    <property type="entry name" value="HisK_dim/P_sf"/>
</dbReference>
<feature type="modified residue" description="4-aspartylphosphate" evidence="9">
    <location>
        <position position="586"/>
    </location>
</feature>
<feature type="domain" description="PAC" evidence="14">
    <location>
        <begin position="93"/>
        <end position="145"/>
    </location>
</feature>
<dbReference type="Proteomes" id="UP001500975">
    <property type="component" value="Unassembled WGS sequence"/>
</dbReference>
<dbReference type="CDD" id="cd00130">
    <property type="entry name" value="PAS"/>
    <property type="match status" value="2"/>
</dbReference>
<dbReference type="InterPro" id="IPR004358">
    <property type="entry name" value="Sig_transdc_His_kin-like_C"/>
</dbReference>
<dbReference type="InterPro" id="IPR001789">
    <property type="entry name" value="Sig_transdc_resp-reg_receiver"/>
</dbReference>
<dbReference type="PANTHER" id="PTHR43065:SF49">
    <property type="entry name" value="HISTIDINE KINASE"/>
    <property type="match status" value="1"/>
</dbReference>
<evidence type="ECO:0000259" key="14">
    <source>
        <dbReference type="PROSITE" id="PS50113"/>
    </source>
</evidence>
<evidence type="ECO:0000313" key="15">
    <source>
        <dbReference type="EMBL" id="GAA4338290.1"/>
    </source>
</evidence>
<evidence type="ECO:0000256" key="10">
    <source>
        <dbReference type="SAM" id="Coils"/>
    </source>
</evidence>
<dbReference type="PANTHER" id="PTHR43065">
    <property type="entry name" value="SENSOR HISTIDINE KINASE"/>
    <property type="match status" value="1"/>
</dbReference>
<dbReference type="PROSITE" id="PS50113">
    <property type="entry name" value="PAC"/>
    <property type="match status" value="2"/>
</dbReference>
<dbReference type="GO" id="GO:0016301">
    <property type="term" value="F:kinase activity"/>
    <property type="evidence" value="ECO:0007669"/>
    <property type="project" value="UniProtKB-KW"/>
</dbReference>
<dbReference type="PROSITE" id="PS50110">
    <property type="entry name" value="RESPONSE_REGULATORY"/>
    <property type="match status" value="1"/>
</dbReference>
<dbReference type="InterPro" id="IPR003661">
    <property type="entry name" value="HisK_dim/P_dom"/>
</dbReference>
<evidence type="ECO:0000259" key="11">
    <source>
        <dbReference type="PROSITE" id="PS50109"/>
    </source>
</evidence>
<keyword evidence="3 9" id="KW-0597">Phosphoprotein</keyword>
<comment type="caution">
    <text evidence="15">The sequence shown here is derived from an EMBL/GenBank/DDBJ whole genome shotgun (WGS) entry which is preliminary data.</text>
</comment>
<proteinExistence type="predicted"/>
<dbReference type="SMART" id="SM00387">
    <property type="entry name" value="HATPase_c"/>
    <property type="match status" value="1"/>
</dbReference>
<dbReference type="PROSITE" id="PS50109">
    <property type="entry name" value="HIS_KIN"/>
    <property type="match status" value="1"/>
</dbReference>
<dbReference type="EC" id="2.7.13.3" evidence="2"/>
<evidence type="ECO:0000256" key="5">
    <source>
        <dbReference type="ARBA" id="ARBA00022741"/>
    </source>
</evidence>
<reference evidence="16" key="1">
    <citation type="journal article" date="2019" name="Int. J. Syst. Evol. Microbiol.">
        <title>The Global Catalogue of Microorganisms (GCM) 10K type strain sequencing project: providing services to taxonomists for standard genome sequencing and annotation.</title>
        <authorList>
            <consortium name="The Broad Institute Genomics Platform"/>
            <consortium name="The Broad Institute Genome Sequencing Center for Infectious Disease"/>
            <person name="Wu L."/>
            <person name="Ma J."/>
        </authorList>
    </citation>
    <scope>NUCLEOTIDE SEQUENCE [LARGE SCALE GENOMIC DNA]</scope>
    <source>
        <strain evidence="16">JCM 17804</strain>
    </source>
</reference>
<evidence type="ECO:0000256" key="9">
    <source>
        <dbReference type="PROSITE-ProRule" id="PRU00169"/>
    </source>
</evidence>
<dbReference type="InterPro" id="IPR001610">
    <property type="entry name" value="PAC"/>
</dbReference>
<dbReference type="PRINTS" id="PR00344">
    <property type="entry name" value="BCTRLSENSOR"/>
</dbReference>
<dbReference type="SMART" id="SM00091">
    <property type="entry name" value="PAS"/>
    <property type="match status" value="2"/>
</dbReference>
<dbReference type="Gene3D" id="3.30.565.10">
    <property type="entry name" value="Histidine kinase-like ATPase, C-terminal domain"/>
    <property type="match status" value="1"/>
</dbReference>
<feature type="domain" description="Response regulatory" evidence="12">
    <location>
        <begin position="536"/>
        <end position="652"/>
    </location>
</feature>
<dbReference type="InterPro" id="IPR035965">
    <property type="entry name" value="PAS-like_dom_sf"/>
</dbReference>
<keyword evidence="4" id="KW-0808">Transferase</keyword>
<evidence type="ECO:0000256" key="3">
    <source>
        <dbReference type="ARBA" id="ARBA00022553"/>
    </source>
</evidence>
<dbReference type="RefSeq" id="WP_345537180.1">
    <property type="nucleotide sequence ID" value="NZ_BAABGJ010000013.1"/>
</dbReference>
<protein>
    <recommendedName>
        <fullName evidence="2">histidine kinase</fullName>
        <ecNumber evidence="2">2.7.13.3</ecNumber>
    </recommendedName>
</protein>
<dbReference type="SMART" id="SM00086">
    <property type="entry name" value="PAC"/>
    <property type="match status" value="2"/>
</dbReference>
<dbReference type="EMBL" id="BAABGJ010000013">
    <property type="protein sequence ID" value="GAA4338290.1"/>
    <property type="molecule type" value="Genomic_DNA"/>
</dbReference>
<keyword evidence="10" id="KW-0175">Coiled coil</keyword>
<evidence type="ECO:0000256" key="8">
    <source>
        <dbReference type="ARBA" id="ARBA00023012"/>
    </source>
</evidence>
<evidence type="ECO:0000313" key="16">
    <source>
        <dbReference type="Proteomes" id="UP001500975"/>
    </source>
</evidence>
<dbReference type="InterPro" id="IPR013767">
    <property type="entry name" value="PAS_fold"/>
</dbReference>
<dbReference type="Pfam" id="PF13426">
    <property type="entry name" value="PAS_9"/>
    <property type="match status" value="1"/>
</dbReference>
<evidence type="ECO:0000256" key="4">
    <source>
        <dbReference type="ARBA" id="ARBA00022679"/>
    </source>
</evidence>
<organism evidence="15 16">
    <name type="scientific">Variovorax defluvii</name>
    <dbReference type="NCBI Taxonomy" id="913761"/>
    <lineage>
        <taxon>Bacteria</taxon>
        <taxon>Pseudomonadati</taxon>
        <taxon>Pseudomonadota</taxon>
        <taxon>Betaproteobacteria</taxon>
        <taxon>Burkholderiales</taxon>
        <taxon>Comamonadaceae</taxon>
        <taxon>Variovorax</taxon>
    </lineage>
</organism>
<name>A0ABP8HEL3_9BURK</name>
<sequence>MSPVHPADSSSNEAHLSDLHRFQLLVSAIHDYAIYMLDPEGRVVSWNAGAQRFKGYTEAEIRGQHFSRFYTPEDQAAGIPQLALQSAAANGRFEAHGWRVRKDGTRFWANVVIDPIHAEDGRLIGFAKITRDISEQKAAADALRRSEQEFRLLVQGVTDYAIYMLDPAGRVTNWNAGAQRITGYAKDEILGEHFSRFYTPEDRASGLPDIALKAATTQGRYEHEGWRLRKDGSKFLAQALIEPLRDAEGQFVGYAKITRDITEKQEAAAALKRTEQALVQAQKMEAIGKLTGGVAHDFNNLLQVIAGNLQLLARDIAGNERAERRLQGALSGVKRGAKLASQLLAFGRRQPLEPKVVNLGRLLGATSDLFRRTLGDAVEVETVIAGGLWNTFVDVAQVENALLNLLINARDAMNGIGKLTLEVGNASLDEAYARAHADVVAGQYVLIAVSDTGSGMTPDVMAQAFDPFFSTKPEGKGTGLGLSMVYGFVKQSNGHVKIYSEPGLGTTVKLYLPRSHEAEDLPAATETRHASGGQETILVAEDDEEVCATVVDTLSELGYRVLKAHDGESALAIIQSGIPIDLLFTDVVMPGTLRSPDLARKARERIPGIAVLFTSGYTQNAIVHGGRLDPGVDLLTKPYSREDLAWKVRQVLANQASRVSTAANARTSPT</sequence>
<dbReference type="Pfam" id="PF00072">
    <property type="entry name" value="Response_reg"/>
    <property type="match status" value="1"/>
</dbReference>
<dbReference type="Pfam" id="PF02518">
    <property type="entry name" value="HATPase_c"/>
    <property type="match status" value="1"/>
</dbReference>
<keyword evidence="16" id="KW-1185">Reference proteome</keyword>
<dbReference type="InterPro" id="IPR003594">
    <property type="entry name" value="HATPase_dom"/>
</dbReference>
<keyword evidence="5" id="KW-0547">Nucleotide-binding</keyword>
<dbReference type="InterPro" id="IPR036890">
    <property type="entry name" value="HATPase_C_sf"/>
</dbReference>
<dbReference type="InterPro" id="IPR011006">
    <property type="entry name" value="CheY-like_superfamily"/>
</dbReference>
<dbReference type="Gene3D" id="3.30.450.20">
    <property type="entry name" value="PAS domain"/>
    <property type="match status" value="2"/>
</dbReference>
<dbReference type="InterPro" id="IPR000700">
    <property type="entry name" value="PAS-assoc_C"/>
</dbReference>
<dbReference type="Pfam" id="PF00512">
    <property type="entry name" value="HisKA"/>
    <property type="match status" value="1"/>
</dbReference>
<keyword evidence="6 15" id="KW-0418">Kinase</keyword>
<feature type="coiled-coil region" evidence="10">
    <location>
        <begin position="254"/>
        <end position="284"/>
    </location>
</feature>
<dbReference type="PROSITE" id="PS50112">
    <property type="entry name" value="PAS"/>
    <property type="match status" value="2"/>
</dbReference>